<dbReference type="Proteomes" id="UP001482620">
    <property type="component" value="Unassembled WGS sequence"/>
</dbReference>
<comment type="caution">
    <text evidence="1">The sequence shown here is derived from an EMBL/GenBank/DDBJ whole genome shotgun (WGS) entry which is preliminary data.</text>
</comment>
<name>A0ABV0SUE3_9TELE</name>
<reference evidence="1 2" key="1">
    <citation type="submission" date="2021-06" db="EMBL/GenBank/DDBJ databases">
        <authorList>
            <person name="Palmer J.M."/>
        </authorList>
    </citation>
    <scope>NUCLEOTIDE SEQUENCE [LARGE SCALE GENOMIC DNA]</scope>
    <source>
        <strain evidence="2">if_2019</strain>
        <tissue evidence="1">Muscle</tissue>
    </source>
</reference>
<accession>A0ABV0SUE3</accession>
<proteinExistence type="predicted"/>
<protein>
    <submittedName>
        <fullName evidence="1">Uncharacterized protein</fullName>
    </submittedName>
</protein>
<organism evidence="1 2">
    <name type="scientific">Ilyodon furcidens</name>
    <name type="common">goldbreast splitfin</name>
    <dbReference type="NCBI Taxonomy" id="33524"/>
    <lineage>
        <taxon>Eukaryota</taxon>
        <taxon>Metazoa</taxon>
        <taxon>Chordata</taxon>
        <taxon>Craniata</taxon>
        <taxon>Vertebrata</taxon>
        <taxon>Euteleostomi</taxon>
        <taxon>Actinopterygii</taxon>
        <taxon>Neopterygii</taxon>
        <taxon>Teleostei</taxon>
        <taxon>Neoteleostei</taxon>
        <taxon>Acanthomorphata</taxon>
        <taxon>Ovalentaria</taxon>
        <taxon>Atherinomorphae</taxon>
        <taxon>Cyprinodontiformes</taxon>
        <taxon>Goodeidae</taxon>
        <taxon>Ilyodon</taxon>
    </lineage>
</organism>
<sequence>MESCRLRTLEDVCDVHYTSLISKIECATEDEMTELTEEILSCGYHGPVNVDKREEVIRAIVLHPILQLVLSYSPSCMMV</sequence>
<keyword evidence="2" id="KW-1185">Reference proteome</keyword>
<evidence type="ECO:0000313" key="1">
    <source>
        <dbReference type="EMBL" id="MEQ2223303.1"/>
    </source>
</evidence>
<gene>
    <name evidence="1" type="ORF">ILYODFUR_035384</name>
</gene>
<dbReference type="EMBL" id="JAHRIQ010006717">
    <property type="protein sequence ID" value="MEQ2223303.1"/>
    <property type="molecule type" value="Genomic_DNA"/>
</dbReference>
<evidence type="ECO:0000313" key="2">
    <source>
        <dbReference type="Proteomes" id="UP001482620"/>
    </source>
</evidence>